<protein>
    <submittedName>
        <fullName evidence="2">Holin</fullName>
    </submittedName>
</protein>
<evidence type="ECO:0000313" key="2">
    <source>
        <dbReference type="EMBL" id="GEK57211.1"/>
    </source>
</evidence>
<accession>A0A510Y2Z0</accession>
<dbReference type="OrthoDB" id="2665815at2"/>
<sequence length="95" mass="10421">MEVSPEFLLYMSFIGTASTALMELLKRVAPVPIKYIPLFTLGIGVVLALMPFPFVNAVLAERVWAGVLAGLGGTGMFENLKQSNRTKEAQRKNHL</sequence>
<evidence type="ECO:0000256" key="1">
    <source>
        <dbReference type="SAM" id="Phobius"/>
    </source>
</evidence>
<proteinExistence type="predicted"/>
<dbReference type="Pfam" id="PF06946">
    <property type="entry name" value="Phage_holin_5_1"/>
    <property type="match status" value="1"/>
</dbReference>
<evidence type="ECO:0000313" key="3">
    <source>
        <dbReference type="Proteomes" id="UP000321051"/>
    </source>
</evidence>
<keyword evidence="1" id="KW-0812">Transmembrane</keyword>
<dbReference type="AlphaFoldDB" id="A0A510Y2Z0"/>
<gene>
    <name evidence="2" type="ORF">MHA01_01160</name>
</gene>
<dbReference type="InterPro" id="IPR009708">
    <property type="entry name" value="Phage_A118_holin/antiholin"/>
</dbReference>
<organism evidence="2 3">
    <name type="scientific">Marinococcus halophilus</name>
    <dbReference type="NCBI Taxonomy" id="1371"/>
    <lineage>
        <taxon>Bacteria</taxon>
        <taxon>Bacillati</taxon>
        <taxon>Bacillota</taxon>
        <taxon>Bacilli</taxon>
        <taxon>Bacillales</taxon>
        <taxon>Bacillaceae</taxon>
        <taxon>Marinococcus</taxon>
    </lineage>
</organism>
<keyword evidence="1" id="KW-0472">Membrane</keyword>
<dbReference type="STRING" id="1371.GCA_900166605_02259"/>
<dbReference type="EMBL" id="BJUN01000001">
    <property type="protein sequence ID" value="GEK57211.1"/>
    <property type="molecule type" value="Genomic_DNA"/>
</dbReference>
<feature type="transmembrane region" description="Helical" evidence="1">
    <location>
        <begin position="7"/>
        <end position="25"/>
    </location>
</feature>
<reference evidence="2 3" key="1">
    <citation type="submission" date="2019-07" db="EMBL/GenBank/DDBJ databases">
        <title>Whole genome shotgun sequence of Marinococcus halophilus NBRC 102359.</title>
        <authorList>
            <person name="Hosoyama A."/>
            <person name="Uohara A."/>
            <person name="Ohji S."/>
            <person name="Ichikawa N."/>
        </authorList>
    </citation>
    <scope>NUCLEOTIDE SEQUENCE [LARGE SCALE GENOMIC DNA]</scope>
    <source>
        <strain evidence="2 3">NBRC 102359</strain>
    </source>
</reference>
<feature type="transmembrane region" description="Helical" evidence="1">
    <location>
        <begin position="37"/>
        <end position="57"/>
    </location>
</feature>
<dbReference type="Proteomes" id="UP000321051">
    <property type="component" value="Unassembled WGS sequence"/>
</dbReference>
<comment type="caution">
    <text evidence="2">The sequence shown here is derived from an EMBL/GenBank/DDBJ whole genome shotgun (WGS) entry which is preliminary data.</text>
</comment>
<keyword evidence="1" id="KW-1133">Transmembrane helix</keyword>
<keyword evidence="3" id="KW-1185">Reference proteome</keyword>
<name>A0A510Y2Z0_MARHA</name>